<keyword evidence="3" id="KW-1185">Reference proteome</keyword>
<dbReference type="OMA" id="MECYKEN"/>
<sequence>MAETETKFNVVFSTTLLEKLARDTPAGRERVEERRRQYERQQRQEADQAAAQRAPPTDSAGPSGGGTSALTHWNQARPSPPGHPRGMPGSMPPGIPGFLHFARPGGGAGRHEAAEEPLPADLAPIKRALAESEHVGALLLKREEEELSQVRVLAHRLHDQEYRAPSRPPPCAAHRDACLRCYSVHQQDPLQCADVVRAFTQCSREAQQAFVEASSKARVAER</sequence>
<evidence type="ECO:0000313" key="2">
    <source>
        <dbReference type="EMBL" id="GAQ88813.1"/>
    </source>
</evidence>
<protein>
    <submittedName>
        <fullName evidence="2">Uncharacterized protein</fullName>
    </submittedName>
</protein>
<dbReference type="EMBL" id="DF237410">
    <property type="protein sequence ID" value="GAQ88813.1"/>
    <property type="molecule type" value="Genomic_DNA"/>
</dbReference>
<evidence type="ECO:0000313" key="3">
    <source>
        <dbReference type="Proteomes" id="UP000054558"/>
    </source>
</evidence>
<evidence type="ECO:0000256" key="1">
    <source>
        <dbReference type="SAM" id="MobiDB-lite"/>
    </source>
</evidence>
<gene>
    <name evidence="2" type="ORF">KFL_004610080</name>
</gene>
<reference evidence="2 3" key="1">
    <citation type="journal article" date="2014" name="Nat. Commun.">
        <title>Klebsormidium flaccidum genome reveals primary factors for plant terrestrial adaptation.</title>
        <authorList>
            <person name="Hori K."/>
            <person name="Maruyama F."/>
            <person name="Fujisawa T."/>
            <person name="Togashi T."/>
            <person name="Yamamoto N."/>
            <person name="Seo M."/>
            <person name="Sato S."/>
            <person name="Yamada T."/>
            <person name="Mori H."/>
            <person name="Tajima N."/>
            <person name="Moriyama T."/>
            <person name="Ikeuchi M."/>
            <person name="Watanabe M."/>
            <person name="Wada H."/>
            <person name="Kobayashi K."/>
            <person name="Saito M."/>
            <person name="Masuda T."/>
            <person name="Sasaki-Sekimoto Y."/>
            <person name="Mashiguchi K."/>
            <person name="Awai K."/>
            <person name="Shimojima M."/>
            <person name="Masuda S."/>
            <person name="Iwai M."/>
            <person name="Nobusawa T."/>
            <person name="Narise T."/>
            <person name="Kondo S."/>
            <person name="Saito H."/>
            <person name="Sato R."/>
            <person name="Murakawa M."/>
            <person name="Ihara Y."/>
            <person name="Oshima-Yamada Y."/>
            <person name="Ohtaka K."/>
            <person name="Satoh M."/>
            <person name="Sonobe K."/>
            <person name="Ishii M."/>
            <person name="Ohtani R."/>
            <person name="Kanamori-Sato M."/>
            <person name="Honoki R."/>
            <person name="Miyazaki D."/>
            <person name="Mochizuki H."/>
            <person name="Umetsu J."/>
            <person name="Higashi K."/>
            <person name="Shibata D."/>
            <person name="Kamiya Y."/>
            <person name="Sato N."/>
            <person name="Nakamura Y."/>
            <person name="Tabata S."/>
            <person name="Ida S."/>
            <person name="Kurokawa K."/>
            <person name="Ohta H."/>
        </authorList>
    </citation>
    <scope>NUCLEOTIDE SEQUENCE [LARGE SCALE GENOMIC DNA]</scope>
    <source>
        <strain evidence="2 3">NIES-2285</strain>
    </source>
</reference>
<accession>A0A1Y1IDZ4</accession>
<feature type="region of interest" description="Disordered" evidence="1">
    <location>
        <begin position="19"/>
        <end position="115"/>
    </location>
</feature>
<name>A0A1Y1IDZ4_KLENI</name>
<feature type="compositionally biased region" description="Basic and acidic residues" evidence="1">
    <location>
        <begin position="19"/>
        <end position="46"/>
    </location>
</feature>
<dbReference type="Proteomes" id="UP000054558">
    <property type="component" value="Unassembled WGS sequence"/>
</dbReference>
<dbReference type="PROSITE" id="PS51808">
    <property type="entry name" value="CHCH"/>
    <property type="match status" value="1"/>
</dbReference>
<dbReference type="PANTHER" id="PTHR47587:SF2">
    <property type="entry name" value="OS05G0103500 PROTEIN"/>
    <property type="match status" value="1"/>
</dbReference>
<dbReference type="PANTHER" id="PTHR47587">
    <property type="entry name" value="OS05G0103500 PROTEIN"/>
    <property type="match status" value="1"/>
</dbReference>
<dbReference type="OrthoDB" id="70030at2759"/>
<dbReference type="AlphaFoldDB" id="A0A1Y1IDZ4"/>
<proteinExistence type="predicted"/>
<organism evidence="2 3">
    <name type="scientific">Klebsormidium nitens</name>
    <name type="common">Green alga</name>
    <name type="synonym">Ulothrix nitens</name>
    <dbReference type="NCBI Taxonomy" id="105231"/>
    <lineage>
        <taxon>Eukaryota</taxon>
        <taxon>Viridiplantae</taxon>
        <taxon>Streptophyta</taxon>
        <taxon>Klebsormidiophyceae</taxon>
        <taxon>Klebsormidiales</taxon>
        <taxon>Klebsormidiaceae</taxon>
        <taxon>Klebsormidium</taxon>
    </lineage>
</organism>